<evidence type="ECO:0000313" key="4">
    <source>
        <dbReference type="Proteomes" id="UP000317093"/>
    </source>
</evidence>
<dbReference type="AlphaFoldDB" id="A0A518AYG8"/>
<dbReference type="InterPro" id="IPR017592">
    <property type="entry name" value="Pilus_assmbl_Flp-typ_CpaB"/>
</dbReference>
<sequence>MKPQTLVMLVIAVGCGLTAMLLTQRFLSPETEDTGDKINIVVANADIQPGTQLNEQMLRYSERSASEELPENIVTSMDELVGRSVMYPIWKGELMTPGKLADPNALPGLHAVVPKGMRAVTVPIKTDRALAGFIKANSVVDIILTLPSSGRSNPARATTLLQKVKILAVNKEMENGASPDTKGQVVEMVTFLLNPEESIKIRLGEQNGNLSLVLRSNIDDDMVNVGVITADSLLRSGNEEREMPDSPESIFLNDPDAKKSLMASITEMIKGEMKKVEPVVAPAPVKEETLPAPIIPSSPVVAMESAPPAKWKRLVYRDFQGNELFPVLLPADSKLAATLSELTEDVPHEEVETLGLEAEEEEAVVPEPSSGSEAADASSKTNVSG</sequence>
<dbReference type="CDD" id="cd11614">
    <property type="entry name" value="SAF_CpaB_FlgA_like"/>
    <property type="match status" value="1"/>
</dbReference>
<accession>A0A518AYG8</accession>
<dbReference type="Proteomes" id="UP000317093">
    <property type="component" value="Chromosome"/>
</dbReference>
<keyword evidence="4" id="KW-1185">Reference proteome</keyword>
<name>A0A518AYG8_9BACT</name>
<dbReference type="EMBL" id="CP036279">
    <property type="protein sequence ID" value="QDU59768.1"/>
    <property type="molecule type" value="Genomic_DNA"/>
</dbReference>
<evidence type="ECO:0000256" key="1">
    <source>
        <dbReference type="SAM" id="MobiDB-lite"/>
    </source>
</evidence>
<proteinExistence type="predicted"/>
<dbReference type="Pfam" id="PF16976">
    <property type="entry name" value="RcpC"/>
    <property type="match status" value="1"/>
</dbReference>
<organism evidence="3 4">
    <name type="scientific">Kolteria novifilia</name>
    <dbReference type="NCBI Taxonomy" id="2527975"/>
    <lineage>
        <taxon>Bacteria</taxon>
        <taxon>Pseudomonadati</taxon>
        <taxon>Planctomycetota</taxon>
        <taxon>Planctomycetia</taxon>
        <taxon>Kolteriales</taxon>
        <taxon>Kolteriaceae</taxon>
        <taxon>Kolteria</taxon>
    </lineage>
</organism>
<dbReference type="NCBIfam" id="TIGR03177">
    <property type="entry name" value="pilus_cpaB"/>
    <property type="match status" value="1"/>
</dbReference>
<gene>
    <name evidence="3" type="ORF">Pan216_06000</name>
</gene>
<dbReference type="OrthoDB" id="281109at2"/>
<dbReference type="KEGG" id="knv:Pan216_06000"/>
<reference evidence="3 4" key="1">
    <citation type="submission" date="2019-02" db="EMBL/GenBank/DDBJ databases">
        <title>Deep-cultivation of Planctomycetes and their phenomic and genomic characterization uncovers novel biology.</title>
        <authorList>
            <person name="Wiegand S."/>
            <person name="Jogler M."/>
            <person name="Boedeker C."/>
            <person name="Pinto D."/>
            <person name="Vollmers J."/>
            <person name="Rivas-Marin E."/>
            <person name="Kohn T."/>
            <person name="Peeters S.H."/>
            <person name="Heuer A."/>
            <person name="Rast P."/>
            <person name="Oberbeckmann S."/>
            <person name="Bunk B."/>
            <person name="Jeske O."/>
            <person name="Meyerdierks A."/>
            <person name="Storesund J.E."/>
            <person name="Kallscheuer N."/>
            <person name="Luecker S."/>
            <person name="Lage O.M."/>
            <person name="Pohl T."/>
            <person name="Merkel B.J."/>
            <person name="Hornburger P."/>
            <person name="Mueller R.-W."/>
            <person name="Bruemmer F."/>
            <person name="Labrenz M."/>
            <person name="Spormann A.M."/>
            <person name="Op den Camp H."/>
            <person name="Overmann J."/>
            <person name="Amann R."/>
            <person name="Jetten M.S.M."/>
            <person name="Mascher T."/>
            <person name="Medema M.H."/>
            <person name="Devos D.P."/>
            <person name="Kaster A.-K."/>
            <person name="Ovreas L."/>
            <person name="Rohde M."/>
            <person name="Galperin M.Y."/>
            <person name="Jogler C."/>
        </authorList>
    </citation>
    <scope>NUCLEOTIDE SEQUENCE [LARGE SCALE GENOMIC DNA]</scope>
    <source>
        <strain evidence="3 4">Pan216</strain>
    </source>
</reference>
<dbReference type="RefSeq" id="WP_145254564.1">
    <property type="nucleotide sequence ID" value="NZ_CP036279.1"/>
</dbReference>
<evidence type="ECO:0000313" key="3">
    <source>
        <dbReference type="EMBL" id="QDU59768.1"/>
    </source>
</evidence>
<evidence type="ECO:0000259" key="2">
    <source>
        <dbReference type="SMART" id="SM00858"/>
    </source>
</evidence>
<dbReference type="Pfam" id="PF08666">
    <property type="entry name" value="SAF"/>
    <property type="match status" value="1"/>
</dbReference>
<feature type="domain" description="SAF" evidence="2">
    <location>
        <begin position="38"/>
        <end position="101"/>
    </location>
</feature>
<protein>
    <submittedName>
        <fullName evidence="3">SAF domain protein</fullName>
    </submittedName>
</protein>
<dbReference type="InterPro" id="IPR013974">
    <property type="entry name" value="SAF"/>
</dbReference>
<feature type="region of interest" description="Disordered" evidence="1">
    <location>
        <begin position="355"/>
        <end position="385"/>
    </location>
</feature>
<dbReference type="InterPro" id="IPR031571">
    <property type="entry name" value="RcpC_dom"/>
</dbReference>
<dbReference type="SMART" id="SM00858">
    <property type="entry name" value="SAF"/>
    <property type="match status" value="1"/>
</dbReference>
<dbReference type="Gene3D" id="3.90.1210.10">
    <property type="entry name" value="Antifreeze-like/N-acetylneuraminic acid synthase C-terminal domain"/>
    <property type="match status" value="1"/>
</dbReference>
<dbReference type="PROSITE" id="PS51257">
    <property type="entry name" value="PROKAR_LIPOPROTEIN"/>
    <property type="match status" value="1"/>
</dbReference>